<organism evidence="2 3">
    <name type="scientific">Gigaspora margarita</name>
    <dbReference type="NCBI Taxonomy" id="4874"/>
    <lineage>
        <taxon>Eukaryota</taxon>
        <taxon>Fungi</taxon>
        <taxon>Fungi incertae sedis</taxon>
        <taxon>Mucoromycota</taxon>
        <taxon>Glomeromycotina</taxon>
        <taxon>Glomeromycetes</taxon>
        <taxon>Diversisporales</taxon>
        <taxon>Gigasporaceae</taxon>
        <taxon>Gigaspora</taxon>
    </lineage>
</organism>
<evidence type="ECO:0000313" key="2">
    <source>
        <dbReference type="EMBL" id="CAG8538701.1"/>
    </source>
</evidence>
<accession>A0ABM8W6L2</accession>
<proteinExistence type="predicted"/>
<evidence type="ECO:0000256" key="1">
    <source>
        <dbReference type="SAM" id="MobiDB-lite"/>
    </source>
</evidence>
<name>A0ABM8W6L2_GIGMA</name>
<evidence type="ECO:0000313" key="3">
    <source>
        <dbReference type="Proteomes" id="UP000789901"/>
    </source>
</evidence>
<keyword evidence="3" id="KW-1185">Reference proteome</keyword>
<gene>
    <name evidence="2" type="ORF">GMARGA_LOCUS3976</name>
</gene>
<protein>
    <submittedName>
        <fullName evidence="2">45006_t:CDS:1</fullName>
    </submittedName>
</protein>
<feature type="region of interest" description="Disordered" evidence="1">
    <location>
        <begin position="33"/>
        <end position="58"/>
    </location>
</feature>
<dbReference type="Proteomes" id="UP000789901">
    <property type="component" value="Unassembled WGS sequence"/>
</dbReference>
<sequence>MEPVETQDIYCTMRDKHKNRTEFKILNKSKESKLSRTCNSKKSAQQKHKSEQLSIEDQDHDQDVVYEYVEIDSLVESIGYALNEKIHWHFGLDALQILDY</sequence>
<reference evidence="2 3" key="1">
    <citation type="submission" date="2021-06" db="EMBL/GenBank/DDBJ databases">
        <authorList>
            <person name="Kallberg Y."/>
            <person name="Tangrot J."/>
            <person name="Rosling A."/>
        </authorList>
    </citation>
    <scope>NUCLEOTIDE SEQUENCE [LARGE SCALE GENOMIC DNA]</scope>
    <source>
        <strain evidence="2 3">120-4 pot B 10/14</strain>
    </source>
</reference>
<comment type="caution">
    <text evidence="2">The sequence shown here is derived from an EMBL/GenBank/DDBJ whole genome shotgun (WGS) entry which is preliminary data.</text>
</comment>
<dbReference type="EMBL" id="CAJVQB010001507">
    <property type="protein sequence ID" value="CAG8538701.1"/>
    <property type="molecule type" value="Genomic_DNA"/>
</dbReference>